<sequence>MTTRENILKHSLHDFAFEGYGGASMAKIAEKSGITKSTIYSHFSSKEDIYLAVLDQFIHYSAQLWKDEKKRLETLHTESALRETLFNVYKNAQQNRALTIFWHKSMISPPAKIQAEVMEKISLPVQNMKDFLTHVFTKGIKNGDIPAEHNVPYLVNIFFGLVQCITLGHIFDEHTDPEKMIEDMFSYFWKGIGK</sequence>
<dbReference type="Gene3D" id="1.10.357.10">
    <property type="entry name" value="Tetracycline Repressor, domain 2"/>
    <property type="match status" value="1"/>
</dbReference>
<reference evidence="4 5" key="1">
    <citation type="journal article" date="2005" name="Int. J. Syst. Evol. Microbiol.">
        <title>Halobacillus yeomjeoni sp. nov., isolated from a marine solar saltern in Korea.</title>
        <authorList>
            <person name="Yoon J.H."/>
            <person name="Kang S.J."/>
            <person name="Lee C.H."/>
            <person name="Oh H.W."/>
            <person name="Oh T.K."/>
        </authorList>
    </citation>
    <scope>NUCLEOTIDE SEQUENCE [LARGE SCALE GENOMIC DNA]</scope>
    <source>
        <strain evidence="4 5">KCTC 3957</strain>
    </source>
</reference>
<keyword evidence="1 2" id="KW-0238">DNA-binding</keyword>
<gene>
    <name evidence="4" type="ORF">H0267_03225</name>
</gene>
<dbReference type="PANTHER" id="PTHR30328:SF54">
    <property type="entry name" value="HTH-TYPE TRANSCRIPTIONAL REPRESSOR SCO4008"/>
    <property type="match status" value="1"/>
</dbReference>
<keyword evidence="5" id="KW-1185">Reference proteome</keyword>
<evidence type="ECO:0000313" key="5">
    <source>
        <dbReference type="Proteomes" id="UP000614490"/>
    </source>
</evidence>
<dbReference type="SUPFAM" id="SSF48498">
    <property type="entry name" value="Tetracyclin repressor-like, C-terminal domain"/>
    <property type="match status" value="1"/>
</dbReference>
<comment type="caution">
    <text evidence="4">The sequence shown here is derived from an EMBL/GenBank/DDBJ whole genome shotgun (WGS) entry which is preliminary data.</text>
</comment>
<feature type="domain" description="HTH tetR-type" evidence="3">
    <location>
        <begin position="1"/>
        <end position="61"/>
    </location>
</feature>
<proteinExistence type="predicted"/>
<evidence type="ECO:0000256" key="2">
    <source>
        <dbReference type="PROSITE-ProRule" id="PRU00335"/>
    </source>
</evidence>
<accession>A0A931MU68</accession>
<dbReference type="PRINTS" id="PR00455">
    <property type="entry name" value="HTHTETR"/>
</dbReference>
<dbReference type="Pfam" id="PF00440">
    <property type="entry name" value="TetR_N"/>
    <property type="match status" value="1"/>
</dbReference>
<dbReference type="AlphaFoldDB" id="A0A931MU68"/>
<dbReference type="GO" id="GO:0003677">
    <property type="term" value="F:DNA binding"/>
    <property type="evidence" value="ECO:0007669"/>
    <property type="project" value="UniProtKB-UniRule"/>
</dbReference>
<name>A0A931MU68_9BACI</name>
<dbReference type="InterPro" id="IPR009057">
    <property type="entry name" value="Homeodomain-like_sf"/>
</dbReference>
<dbReference type="InterPro" id="IPR036271">
    <property type="entry name" value="Tet_transcr_reg_TetR-rel_C_sf"/>
</dbReference>
<evidence type="ECO:0000313" key="4">
    <source>
        <dbReference type="EMBL" id="MBH0229216.1"/>
    </source>
</evidence>
<dbReference type="EMBL" id="JADZSC010000001">
    <property type="protein sequence ID" value="MBH0229216.1"/>
    <property type="molecule type" value="Genomic_DNA"/>
</dbReference>
<dbReference type="SUPFAM" id="SSF46689">
    <property type="entry name" value="Homeodomain-like"/>
    <property type="match status" value="1"/>
</dbReference>
<protein>
    <submittedName>
        <fullName evidence="4">TetR/AcrR family transcriptional regulator</fullName>
    </submittedName>
</protein>
<feature type="DNA-binding region" description="H-T-H motif" evidence="2">
    <location>
        <begin position="24"/>
        <end position="43"/>
    </location>
</feature>
<dbReference type="Proteomes" id="UP000614490">
    <property type="component" value="Unassembled WGS sequence"/>
</dbReference>
<dbReference type="InterPro" id="IPR001647">
    <property type="entry name" value="HTH_TetR"/>
</dbReference>
<evidence type="ECO:0000256" key="1">
    <source>
        <dbReference type="ARBA" id="ARBA00023125"/>
    </source>
</evidence>
<dbReference type="GO" id="GO:0006355">
    <property type="term" value="P:regulation of DNA-templated transcription"/>
    <property type="evidence" value="ECO:0007669"/>
    <property type="project" value="UniProtKB-ARBA"/>
</dbReference>
<dbReference type="RefSeq" id="WP_197315840.1">
    <property type="nucleotide sequence ID" value="NZ_JADZSC010000001.1"/>
</dbReference>
<organism evidence="4 5">
    <name type="scientific">Halobacillus yeomjeoni</name>
    <dbReference type="NCBI Taxonomy" id="311194"/>
    <lineage>
        <taxon>Bacteria</taxon>
        <taxon>Bacillati</taxon>
        <taxon>Bacillota</taxon>
        <taxon>Bacilli</taxon>
        <taxon>Bacillales</taxon>
        <taxon>Bacillaceae</taxon>
        <taxon>Halobacillus</taxon>
    </lineage>
</organism>
<dbReference type="InterPro" id="IPR050109">
    <property type="entry name" value="HTH-type_TetR-like_transc_reg"/>
</dbReference>
<dbReference type="PROSITE" id="PS50977">
    <property type="entry name" value="HTH_TETR_2"/>
    <property type="match status" value="1"/>
</dbReference>
<evidence type="ECO:0000259" key="3">
    <source>
        <dbReference type="PROSITE" id="PS50977"/>
    </source>
</evidence>
<dbReference type="Gene3D" id="1.10.10.60">
    <property type="entry name" value="Homeodomain-like"/>
    <property type="match status" value="1"/>
</dbReference>
<dbReference type="PANTHER" id="PTHR30328">
    <property type="entry name" value="TRANSCRIPTIONAL REPRESSOR"/>
    <property type="match status" value="1"/>
</dbReference>